<dbReference type="GO" id="GO:0017000">
    <property type="term" value="P:antibiotic biosynthetic process"/>
    <property type="evidence" value="ECO:0007669"/>
    <property type="project" value="UniProtKB-ARBA"/>
</dbReference>
<evidence type="ECO:0000256" key="3">
    <source>
        <dbReference type="SAM" id="MobiDB-lite"/>
    </source>
</evidence>
<dbReference type="InterPro" id="IPR000873">
    <property type="entry name" value="AMP-dep_synth/lig_dom"/>
</dbReference>
<evidence type="ECO:0000256" key="2">
    <source>
        <dbReference type="ARBA" id="ARBA00022553"/>
    </source>
</evidence>
<feature type="region of interest" description="Disordered" evidence="3">
    <location>
        <begin position="572"/>
        <end position="594"/>
    </location>
</feature>
<dbReference type="NCBIfam" id="TIGR01733">
    <property type="entry name" value="AA-adenyl-dom"/>
    <property type="match status" value="1"/>
</dbReference>
<dbReference type="InterPro" id="IPR045851">
    <property type="entry name" value="AMP-bd_C_sf"/>
</dbReference>
<keyword evidence="6" id="KW-1185">Reference proteome</keyword>
<feature type="compositionally biased region" description="Low complexity" evidence="3">
    <location>
        <begin position="574"/>
        <end position="594"/>
    </location>
</feature>
<dbReference type="SUPFAM" id="SSF47336">
    <property type="entry name" value="ACP-like"/>
    <property type="match status" value="1"/>
</dbReference>
<feature type="region of interest" description="Disordered" evidence="3">
    <location>
        <begin position="1"/>
        <end position="21"/>
    </location>
</feature>
<dbReference type="AlphaFoldDB" id="A0A6I6FWK4"/>
<keyword evidence="2" id="KW-0597">Phosphoprotein</keyword>
<keyword evidence="1" id="KW-0596">Phosphopantetheine</keyword>
<sequence length="672" mass="69751">MTQPTTLSPARPTDPLETPGQPERTELLSIAHGAEPSGGATAGVLALFEERVRLAPHAPAVIDGAHTWTYGQIDAAADDVATALRDRVGTGDLVGVCLDRSAALVVAAVAIARLGAVYLPLGPRPGERRLAAVTEDLDVACLVGDPALLPARHREAEHIELGLPREGVNATGAVVAALTPARTDSGLRAPGGAFYAVLTSGSTGRPKALAVAEPALATLLDWYRAETGLAPGDRQSLLIGVAFDPHLMELWAGLTSGAALVPAPDDVRWDTALLTGWWRDSAISVAVAATPMVEPLLEQPWPRSLTGLRHLIVGGDRMRRRPGADVTTTVHNAYGPAEATVVTTVHTMRAAGAEAEGSGAPPIGTPVPGVTVVVTDAEGRPVARGEEGELRIGGDGLAIGYLDPALTARRFTTRADATTSTSTGATTDTDASTGTNAAAHVTGFELAGTDRLYRTGDRVRMRADGVLEFLGRLDEQVKVSGVRIEPAEVEAALEQDPAVLHAVVTAPRTPDGRTRLVAYVRLAADHAATSGDALLTAVRAWLPEQAVPSAVRVVDTFPLDANGKVDRAELTRQAAGPDPEGAPASGAPAPSTPGERIVLDAVRDLLGRPGTTLADNFTEAGGTSIVAARLLTIIERESGVRLRAPQLLRQPDLRAVAALVDSRREAAREAGA</sequence>
<dbReference type="PANTHER" id="PTHR45527:SF1">
    <property type="entry name" value="FATTY ACID SYNTHASE"/>
    <property type="match status" value="1"/>
</dbReference>
<protein>
    <submittedName>
        <fullName evidence="5">Amino acid adenylation domain-containing protein</fullName>
    </submittedName>
</protein>
<evidence type="ECO:0000313" key="6">
    <source>
        <dbReference type="Proteomes" id="UP000422572"/>
    </source>
</evidence>
<gene>
    <name evidence="5" type="ORF">EIZ62_31590</name>
</gene>
<evidence type="ECO:0000256" key="1">
    <source>
        <dbReference type="ARBA" id="ARBA00022450"/>
    </source>
</evidence>
<dbReference type="Pfam" id="PF00550">
    <property type="entry name" value="PP-binding"/>
    <property type="match status" value="1"/>
</dbReference>
<name>A0A6I6FWK4_9ACTN</name>
<proteinExistence type="predicted"/>
<dbReference type="SMART" id="SM00823">
    <property type="entry name" value="PKS_PP"/>
    <property type="match status" value="1"/>
</dbReference>
<dbReference type="OrthoDB" id="2472181at2"/>
<dbReference type="Proteomes" id="UP000422572">
    <property type="component" value="Chromosome"/>
</dbReference>
<reference evidence="5 6" key="1">
    <citation type="submission" date="2018-12" db="EMBL/GenBank/DDBJ databases">
        <title>Complete genome sequence of Streptomyces ficellus NRRL8067, the producer of ficellomycin, feldamycin and nojirimycin.</title>
        <authorList>
            <person name="Zhang H."/>
            <person name="Yue R."/>
            <person name="Liu Y."/>
            <person name="Li M."/>
            <person name="Mu H."/>
            <person name="Zhang J."/>
        </authorList>
    </citation>
    <scope>NUCLEOTIDE SEQUENCE [LARGE SCALE GENOMIC DNA]</scope>
    <source>
        <strain evidence="5 6">NRRL 8067</strain>
    </source>
</reference>
<evidence type="ECO:0000313" key="5">
    <source>
        <dbReference type="EMBL" id="QGV82296.1"/>
    </source>
</evidence>
<accession>A0A6I6FWK4</accession>
<dbReference type="KEGG" id="sfic:EIZ62_31590"/>
<dbReference type="RefSeq" id="WP_156696037.1">
    <property type="nucleotide sequence ID" value="NZ_CP034279.1"/>
</dbReference>
<dbReference type="InterPro" id="IPR009081">
    <property type="entry name" value="PP-bd_ACP"/>
</dbReference>
<dbReference type="InterPro" id="IPR020806">
    <property type="entry name" value="PKS_PP-bd"/>
</dbReference>
<dbReference type="PANTHER" id="PTHR45527">
    <property type="entry name" value="NONRIBOSOMAL PEPTIDE SYNTHETASE"/>
    <property type="match status" value="1"/>
</dbReference>
<dbReference type="PROSITE" id="PS50075">
    <property type="entry name" value="CARRIER"/>
    <property type="match status" value="1"/>
</dbReference>
<dbReference type="GO" id="GO:0005737">
    <property type="term" value="C:cytoplasm"/>
    <property type="evidence" value="ECO:0007669"/>
    <property type="project" value="TreeGrafter"/>
</dbReference>
<dbReference type="GO" id="GO:0031177">
    <property type="term" value="F:phosphopantetheine binding"/>
    <property type="evidence" value="ECO:0007669"/>
    <property type="project" value="InterPro"/>
</dbReference>
<dbReference type="InterPro" id="IPR036736">
    <property type="entry name" value="ACP-like_sf"/>
</dbReference>
<dbReference type="Gene3D" id="3.30.300.30">
    <property type="match status" value="1"/>
</dbReference>
<dbReference type="InterPro" id="IPR025110">
    <property type="entry name" value="AMP-bd_C"/>
</dbReference>
<dbReference type="SUPFAM" id="SSF56801">
    <property type="entry name" value="Acetyl-CoA synthetase-like"/>
    <property type="match status" value="1"/>
</dbReference>
<dbReference type="InterPro" id="IPR010071">
    <property type="entry name" value="AA_adenyl_dom"/>
</dbReference>
<organism evidence="5 6">
    <name type="scientific">Streptomyces ficellus</name>
    <dbReference type="NCBI Taxonomy" id="1977088"/>
    <lineage>
        <taxon>Bacteria</taxon>
        <taxon>Bacillati</taxon>
        <taxon>Actinomycetota</taxon>
        <taxon>Actinomycetes</taxon>
        <taxon>Kitasatosporales</taxon>
        <taxon>Streptomycetaceae</taxon>
        <taxon>Streptomyces</taxon>
    </lineage>
</organism>
<evidence type="ECO:0000259" key="4">
    <source>
        <dbReference type="PROSITE" id="PS50075"/>
    </source>
</evidence>
<dbReference type="InterPro" id="IPR042099">
    <property type="entry name" value="ANL_N_sf"/>
</dbReference>
<dbReference type="Gene3D" id="3.40.50.12780">
    <property type="entry name" value="N-terminal domain of ligase-like"/>
    <property type="match status" value="1"/>
</dbReference>
<dbReference type="Pfam" id="PF00501">
    <property type="entry name" value="AMP-binding"/>
    <property type="match status" value="1"/>
</dbReference>
<dbReference type="Pfam" id="PF13193">
    <property type="entry name" value="AMP-binding_C"/>
    <property type="match status" value="1"/>
</dbReference>
<dbReference type="GO" id="GO:0044550">
    <property type="term" value="P:secondary metabolite biosynthetic process"/>
    <property type="evidence" value="ECO:0007669"/>
    <property type="project" value="TreeGrafter"/>
</dbReference>
<feature type="domain" description="Carrier" evidence="4">
    <location>
        <begin position="589"/>
        <end position="664"/>
    </location>
</feature>
<dbReference type="EMBL" id="CP034279">
    <property type="protein sequence ID" value="QGV82296.1"/>
    <property type="molecule type" value="Genomic_DNA"/>
</dbReference>
<dbReference type="Gene3D" id="1.10.1200.10">
    <property type="entry name" value="ACP-like"/>
    <property type="match status" value="1"/>
</dbReference>
<dbReference type="GO" id="GO:0043041">
    <property type="term" value="P:amino acid activation for nonribosomal peptide biosynthetic process"/>
    <property type="evidence" value="ECO:0007669"/>
    <property type="project" value="TreeGrafter"/>
</dbReference>